<accession>A0ABN9PMY7</accession>
<evidence type="ECO:0000313" key="3">
    <source>
        <dbReference type="EMBL" id="CAK0794411.1"/>
    </source>
</evidence>
<dbReference type="Gene3D" id="3.40.50.720">
    <property type="entry name" value="NAD(P)-binding Rossmann-like Domain"/>
    <property type="match status" value="1"/>
</dbReference>
<keyword evidence="2" id="KW-0812">Transmembrane</keyword>
<sequence length="769" mass="81201">MDAAAATAPPAWLALVGFGSANRAFAEVLLEREARLGFLPRVAAVLTGRSGRLVAEAERVEAAPGALPGGRLDVVVEAILASPATAVPTNHSTGEPALSLTRAALEVGASVVTANKGEENLAKIDCGEFPRANGPTAIVRDAFSADVAALHLGAPVPPTLEGVWGTGGSGDGERLADPGTASSSLSRLICLHTAMAWPCFEFLVKAYATSAMSVQAPVALRLPELLALASSRGARYLYESACMDGADPSSTFEAALRSAQPFHEADGEEGRWLPQDMRYTHITYQYQALAALLAARGAAGDGPGAGARRLPEGAGVIGSAVVQHVKLDLVFDASESMRDDSDSALQLTQAINAAVGDKVGRAEKAARQQVLAMYEAKRGQPPPADSEVDLPKHELTRDWGWFNSKGIQRFGMTERAEWMKALQDASTYKGQGDLKGALELCRDADGGEQHVDPEQKHPSAEFVDQRIRFLRADPSELPGLGDLGDQHDKAPKRICIIITDDMAMCDKDEKSSVPKECMSKPDSSDEPEETFEPCHDVEGDLGEIASCTKLVKSLQEDGTQVAILSKTSSYEVMRLRNSGFRDFLQVLGCPQECFNEIDDMQSPSAPDESWSDWELTENCCNNYVTGSRFSMLPERIPAMIDEVLGELSIFDVFLQDPDGVPPGDNDPPPDEDGPVDGGPADEDGPGGHHGEGDDEAPITPPADEEDGGGSGGGDAGKGGGGGKKLAIALVVLGLLGLALAGYFQVQGRAAPPPTRPSQDVEMSGRSGRL</sequence>
<feature type="compositionally biased region" description="Basic and acidic residues" evidence="1">
    <location>
        <begin position="512"/>
        <end position="523"/>
    </location>
</feature>
<feature type="region of interest" description="Disordered" evidence="1">
    <location>
        <begin position="512"/>
        <end position="532"/>
    </location>
</feature>
<organism evidence="3 4">
    <name type="scientific">Prorocentrum cordatum</name>
    <dbReference type="NCBI Taxonomy" id="2364126"/>
    <lineage>
        <taxon>Eukaryota</taxon>
        <taxon>Sar</taxon>
        <taxon>Alveolata</taxon>
        <taxon>Dinophyceae</taxon>
        <taxon>Prorocentrales</taxon>
        <taxon>Prorocentraceae</taxon>
        <taxon>Prorocentrum</taxon>
    </lineage>
</organism>
<keyword evidence="2" id="KW-1133">Transmembrane helix</keyword>
<keyword evidence="4" id="KW-1185">Reference proteome</keyword>
<dbReference type="EMBL" id="CAUYUJ010001137">
    <property type="protein sequence ID" value="CAK0794411.1"/>
    <property type="molecule type" value="Genomic_DNA"/>
</dbReference>
<protein>
    <recommendedName>
        <fullName evidence="5">Homoserine dehydrogenase</fullName>
    </recommendedName>
</protein>
<proteinExistence type="predicted"/>
<keyword evidence="2" id="KW-0472">Membrane</keyword>
<evidence type="ECO:0008006" key="5">
    <source>
        <dbReference type="Google" id="ProtNLM"/>
    </source>
</evidence>
<feature type="transmembrane region" description="Helical" evidence="2">
    <location>
        <begin position="725"/>
        <end position="745"/>
    </location>
</feature>
<gene>
    <name evidence="3" type="ORF">PCOR1329_LOCUS4414</name>
</gene>
<feature type="compositionally biased region" description="Acidic residues" evidence="1">
    <location>
        <begin position="692"/>
        <end position="707"/>
    </location>
</feature>
<evidence type="ECO:0000313" key="4">
    <source>
        <dbReference type="Proteomes" id="UP001189429"/>
    </source>
</evidence>
<name>A0ABN9PMY7_9DINO</name>
<comment type="caution">
    <text evidence="3">The sequence shown here is derived from an EMBL/GenBank/DDBJ whole genome shotgun (WGS) entry which is preliminary data.</text>
</comment>
<dbReference type="Proteomes" id="UP001189429">
    <property type="component" value="Unassembled WGS sequence"/>
</dbReference>
<feature type="compositionally biased region" description="Gly residues" evidence="1">
    <location>
        <begin position="708"/>
        <end position="721"/>
    </location>
</feature>
<evidence type="ECO:0000256" key="1">
    <source>
        <dbReference type="SAM" id="MobiDB-lite"/>
    </source>
</evidence>
<feature type="region of interest" description="Disordered" evidence="1">
    <location>
        <begin position="747"/>
        <end position="769"/>
    </location>
</feature>
<reference evidence="3" key="1">
    <citation type="submission" date="2023-10" db="EMBL/GenBank/DDBJ databases">
        <authorList>
            <person name="Chen Y."/>
            <person name="Shah S."/>
            <person name="Dougan E. K."/>
            <person name="Thang M."/>
            <person name="Chan C."/>
        </authorList>
    </citation>
    <scope>NUCLEOTIDE SEQUENCE [LARGE SCALE GENOMIC DNA]</scope>
</reference>
<feature type="compositionally biased region" description="Acidic residues" evidence="1">
    <location>
        <begin position="667"/>
        <end position="684"/>
    </location>
</feature>
<evidence type="ECO:0000256" key="2">
    <source>
        <dbReference type="SAM" id="Phobius"/>
    </source>
</evidence>
<feature type="region of interest" description="Disordered" evidence="1">
    <location>
        <begin position="654"/>
        <end position="721"/>
    </location>
</feature>